<dbReference type="Proteomes" id="UP000317178">
    <property type="component" value="Chromosome"/>
</dbReference>
<proteinExistence type="predicted"/>
<gene>
    <name evidence="1" type="ORF">Pla110_42890</name>
</gene>
<reference evidence="1 2" key="1">
    <citation type="submission" date="2019-02" db="EMBL/GenBank/DDBJ databases">
        <title>Deep-cultivation of Planctomycetes and their phenomic and genomic characterization uncovers novel biology.</title>
        <authorList>
            <person name="Wiegand S."/>
            <person name="Jogler M."/>
            <person name="Boedeker C."/>
            <person name="Pinto D."/>
            <person name="Vollmers J."/>
            <person name="Rivas-Marin E."/>
            <person name="Kohn T."/>
            <person name="Peeters S.H."/>
            <person name="Heuer A."/>
            <person name="Rast P."/>
            <person name="Oberbeckmann S."/>
            <person name="Bunk B."/>
            <person name="Jeske O."/>
            <person name="Meyerdierks A."/>
            <person name="Storesund J.E."/>
            <person name="Kallscheuer N."/>
            <person name="Luecker S."/>
            <person name="Lage O.M."/>
            <person name="Pohl T."/>
            <person name="Merkel B.J."/>
            <person name="Hornburger P."/>
            <person name="Mueller R.-W."/>
            <person name="Bruemmer F."/>
            <person name="Labrenz M."/>
            <person name="Spormann A.M."/>
            <person name="Op den Camp H."/>
            <person name="Overmann J."/>
            <person name="Amann R."/>
            <person name="Jetten M.S.M."/>
            <person name="Mascher T."/>
            <person name="Medema M.H."/>
            <person name="Devos D.P."/>
            <person name="Kaster A.-K."/>
            <person name="Ovreas L."/>
            <person name="Rohde M."/>
            <person name="Galperin M.Y."/>
            <person name="Jogler C."/>
        </authorList>
    </citation>
    <scope>NUCLEOTIDE SEQUENCE [LARGE SCALE GENOMIC DNA]</scope>
    <source>
        <strain evidence="1 2">Pla110</strain>
    </source>
</reference>
<accession>A0A518CTH5</accession>
<protein>
    <submittedName>
        <fullName evidence="1">Uncharacterized protein</fullName>
    </submittedName>
</protein>
<dbReference type="AlphaFoldDB" id="A0A518CTH5"/>
<evidence type="ECO:0000313" key="1">
    <source>
        <dbReference type="EMBL" id="QDU82531.1"/>
    </source>
</evidence>
<keyword evidence="2" id="KW-1185">Reference proteome</keyword>
<name>A0A518CTH5_9PLAN</name>
<organism evidence="1 2">
    <name type="scientific">Polystyrenella longa</name>
    <dbReference type="NCBI Taxonomy" id="2528007"/>
    <lineage>
        <taxon>Bacteria</taxon>
        <taxon>Pseudomonadati</taxon>
        <taxon>Planctomycetota</taxon>
        <taxon>Planctomycetia</taxon>
        <taxon>Planctomycetales</taxon>
        <taxon>Planctomycetaceae</taxon>
        <taxon>Polystyrenella</taxon>
    </lineage>
</organism>
<evidence type="ECO:0000313" key="2">
    <source>
        <dbReference type="Proteomes" id="UP000317178"/>
    </source>
</evidence>
<dbReference type="EMBL" id="CP036281">
    <property type="protein sequence ID" value="QDU82531.1"/>
    <property type="molecule type" value="Genomic_DNA"/>
</dbReference>
<dbReference type="OrthoDB" id="279532at2"/>
<sequence>MIVRTFESPFNFHMPQGGKTKFNEWALSVSHRLPEVPVVIDSPIFTYGATFDQGKMRLEGLTDTLPTLIYLSNIVMHSSILVIGEFDVPELKSCCTYNSLDHFLSRPYVTGYYEPSDEILKTSFNDSTFVISYWMSEYLCIEENPVAGCWHPSPKLKSSSTFFGHIFDYASYFQHQDDIAYFFREPISEYQLKQCVRIINRKFFINSIKDYLIKNSIPFASIGDQHEDDAYVVSYGWDCWDLGDDQMKFIR</sequence>
<dbReference type="KEGG" id="plon:Pla110_42890"/>
<dbReference type="RefSeq" id="WP_144998812.1">
    <property type="nucleotide sequence ID" value="NZ_CP036281.1"/>
</dbReference>